<dbReference type="PANTHER" id="PTHR43790">
    <property type="entry name" value="CARBOHYDRATE TRANSPORT ATP-BINDING PROTEIN MG119-RELATED"/>
    <property type="match status" value="1"/>
</dbReference>
<organism evidence="6 7">
    <name type="scientific">Raineyella antarctica</name>
    <dbReference type="NCBI Taxonomy" id="1577474"/>
    <lineage>
        <taxon>Bacteria</taxon>
        <taxon>Bacillati</taxon>
        <taxon>Actinomycetota</taxon>
        <taxon>Actinomycetes</taxon>
        <taxon>Propionibacteriales</taxon>
        <taxon>Propionibacteriaceae</taxon>
        <taxon>Raineyella</taxon>
    </lineage>
</organism>
<evidence type="ECO:0000313" key="7">
    <source>
        <dbReference type="Proteomes" id="UP000199086"/>
    </source>
</evidence>
<evidence type="ECO:0000259" key="5">
    <source>
        <dbReference type="PROSITE" id="PS50893"/>
    </source>
</evidence>
<dbReference type="STRING" id="1577474.GA0111570_1234"/>
<keyword evidence="3" id="KW-0547">Nucleotide-binding</keyword>
<evidence type="ECO:0000256" key="3">
    <source>
        <dbReference type="ARBA" id="ARBA00022741"/>
    </source>
</evidence>
<sequence length="512" mass="54039">MLIASALTKSYGGVRALSDGNLAVRPGTVHALLGENGAGKSTMIKVITGVVAPDGGSLTLDGRDIAFSSTRDAAAHGVSVVSQELSLFPDLDLLANLFPYRQPRRAGLVDRRAMATEAQPLMDLLGLEATPDTIVGELSLAEQQLVEITRALLQKPKVLILDEPTSALDAGAAARLLDVLDRLRSNGTSVLLVSHMLEEVKAISDEVTILRDGRTVLAGADMAGLDIPQLVDAMLGEHRAAIQGEVAQADVDSIDIEEVERPIGRGVAIEGVSVPDRLDDVTLTARPGQVLGLAGLAGSGHETVLQVLSGHVTPTTGAVVLPSGETLRPGVRTAIRSGVALVTGDRRRSGLLLDKSVAENIGTVRAISMTGAWRWVNARTLRERALERAEQLGIRPLDAVDRPAGQLSGGNQQRVVLAKWMEIEPDVLLLDDPTRGVDIGAKAEAHAIIRALAGSGRVVIFATTDIEELADLSDRVVVFQRGRTVGDLTGEELTPHRLLEAINASTDERTAA</sequence>
<keyword evidence="1" id="KW-0813">Transport</keyword>
<keyword evidence="4 6" id="KW-0067">ATP-binding</keyword>
<dbReference type="EMBL" id="FMYF01000023">
    <property type="protein sequence ID" value="SDC09479.1"/>
    <property type="molecule type" value="Genomic_DNA"/>
</dbReference>
<dbReference type="SUPFAM" id="SSF52540">
    <property type="entry name" value="P-loop containing nucleoside triphosphate hydrolases"/>
    <property type="match status" value="2"/>
</dbReference>
<dbReference type="AlphaFoldDB" id="A0A1G6ISK8"/>
<name>A0A1G6ISK8_9ACTN</name>
<dbReference type="InterPro" id="IPR003593">
    <property type="entry name" value="AAA+_ATPase"/>
</dbReference>
<dbReference type="InterPro" id="IPR050107">
    <property type="entry name" value="ABC_carbohydrate_import_ATPase"/>
</dbReference>
<dbReference type="PROSITE" id="PS50893">
    <property type="entry name" value="ABC_TRANSPORTER_2"/>
    <property type="match status" value="2"/>
</dbReference>
<feature type="domain" description="ABC transporter" evidence="5">
    <location>
        <begin position="254"/>
        <end position="506"/>
    </location>
</feature>
<dbReference type="InterPro" id="IPR017871">
    <property type="entry name" value="ABC_transporter-like_CS"/>
</dbReference>
<evidence type="ECO:0000256" key="2">
    <source>
        <dbReference type="ARBA" id="ARBA00022737"/>
    </source>
</evidence>
<dbReference type="CDD" id="cd03215">
    <property type="entry name" value="ABC_Carb_Monos_II"/>
    <property type="match status" value="1"/>
</dbReference>
<dbReference type="CDD" id="cd03216">
    <property type="entry name" value="ABC_Carb_Monos_I"/>
    <property type="match status" value="1"/>
</dbReference>
<evidence type="ECO:0000256" key="1">
    <source>
        <dbReference type="ARBA" id="ARBA00022448"/>
    </source>
</evidence>
<keyword evidence="7" id="KW-1185">Reference proteome</keyword>
<dbReference type="Gene3D" id="3.40.50.300">
    <property type="entry name" value="P-loop containing nucleotide triphosphate hydrolases"/>
    <property type="match status" value="2"/>
</dbReference>
<feature type="domain" description="ABC transporter" evidence="5">
    <location>
        <begin position="2"/>
        <end position="237"/>
    </location>
</feature>
<proteinExistence type="predicted"/>
<evidence type="ECO:0000313" key="6">
    <source>
        <dbReference type="EMBL" id="SDC09479.1"/>
    </source>
</evidence>
<dbReference type="GO" id="GO:0016887">
    <property type="term" value="F:ATP hydrolysis activity"/>
    <property type="evidence" value="ECO:0007669"/>
    <property type="project" value="InterPro"/>
</dbReference>
<keyword evidence="2" id="KW-0677">Repeat</keyword>
<dbReference type="Proteomes" id="UP000199086">
    <property type="component" value="Unassembled WGS sequence"/>
</dbReference>
<accession>A0A1G6ISK8</accession>
<dbReference type="OrthoDB" id="3648693at2"/>
<evidence type="ECO:0000256" key="4">
    <source>
        <dbReference type="ARBA" id="ARBA00022840"/>
    </source>
</evidence>
<dbReference type="InterPro" id="IPR003439">
    <property type="entry name" value="ABC_transporter-like_ATP-bd"/>
</dbReference>
<dbReference type="Pfam" id="PF00005">
    <property type="entry name" value="ABC_tran"/>
    <property type="match status" value="2"/>
</dbReference>
<reference evidence="6 7" key="1">
    <citation type="submission" date="2016-06" db="EMBL/GenBank/DDBJ databases">
        <authorList>
            <person name="Olsen C.W."/>
            <person name="Carey S."/>
            <person name="Hinshaw L."/>
            <person name="Karasin A.I."/>
        </authorList>
    </citation>
    <scope>NUCLEOTIDE SEQUENCE [LARGE SCALE GENOMIC DNA]</scope>
    <source>
        <strain evidence="6 7">LZ-22</strain>
    </source>
</reference>
<dbReference type="SMART" id="SM00382">
    <property type="entry name" value="AAA"/>
    <property type="match status" value="2"/>
</dbReference>
<dbReference type="PANTHER" id="PTHR43790:SF9">
    <property type="entry name" value="GALACTOFURANOSE TRANSPORTER ATP-BINDING PROTEIN YTFR"/>
    <property type="match status" value="1"/>
</dbReference>
<dbReference type="GO" id="GO:0005524">
    <property type="term" value="F:ATP binding"/>
    <property type="evidence" value="ECO:0007669"/>
    <property type="project" value="UniProtKB-KW"/>
</dbReference>
<dbReference type="PROSITE" id="PS00211">
    <property type="entry name" value="ABC_TRANSPORTER_1"/>
    <property type="match status" value="1"/>
</dbReference>
<dbReference type="InterPro" id="IPR027417">
    <property type="entry name" value="P-loop_NTPase"/>
</dbReference>
<protein>
    <submittedName>
        <fullName evidence="6">Monosaccharide ABC transporter ATP-binding protein, CUT2 family</fullName>
    </submittedName>
</protein>
<dbReference type="RefSeq" id="WP_092613866.1">
    <property type="nucleotide sequence ID" value="NZ_FMYF01000023.1"/>
</dbReference>
<gene>
    <name evidence="6" type="ORF">GA0111570_1234</name>
</gene>